<dbReference type="OrthoDB" id="11098at2157"/>
<accession>E7QZJ1</accession>
<sequence>MEAPTTNRQQRTIAASVEASTTQVEQTGLLVGIPAYNEEIGIGSTILAAKQHADHVVVVDDGSADKTVEIAKQAGATVLQHETNRGKGGAVKTLLEFARSTECDALVLIDGDGQHKPSDIPQVIEPVLSDDADLVIGSRYLEKDPDDETPFYRRIGQRTLDVLTTGRTGENLTDTQSGFRALSTDAIESLRLQTEGIGVESEMIDTAIRQDLSITEASIDVRYEGIDGQTYNPLHHGLTVVTFILKLVRDQHPLIFFGLPGLVLTVAGALYGLDAILIYQSTGTFYPAKVLVSGFVTIIGTLGIFCGLILNRISNMIDRIHEVGV</sequence>
<feature type="transmembrane region" description="Helical" evidence="1">
    <location>
        <begin position="254"/>
        <end position="278"/>
    </location>
</feature>
<dbReference type="Proteomes" id="UP000003751">
    <property type="component" value="Unassembled WGS sequence"/>
</dbReference>
<keyword evidence="6" id="KW-1185">Reference proteome</keyword>
<evidence type="ECO:0000313" key="5">
    <source>
        <dbReference type="Proteomes" id="UP000003751"/>
    </source>
</evidence>
<dbReference type="PATRIC" id="fig|797209.4.peg.4118"/>
<evidence type="ECO:0000313" key="4">
    <source>
        <dbReference type="EMBL" id="SHL05823.1"/>
    </source>
</evidence>
<protein>
    <submittedName>
        <fullName evidence="3">Dolichyl-phosphate beta-D-mannosyltransferase</fullName>
    </submittedName>
    <submittedName>
        <fullName evidence="4">Glycosyltransferase involved in cell wall bisynthesis</fullName>
    </submittedName>
</protein>
<reference evidence="6" key="3">
    <citation type="submission" date="2016-11" db="EMBL/GenBank/DDBJ databases">
        <authorList>
            <person name="Varghese N."/>
            <person name="Submissions S."/>
        </authorList>
    </citation>
    <scope>NUCLEOTIDE SEQUENCE [LARGE SCALE GENOMIC DNA]</scope>
    <source>
        <strain evidence="6">DX253</strain>
    </source>
</reference>
<dbReference type="PANTHER" id="PTHR48090">
    <property type="entry name" value="UNDECAPRENYL-PHOSPHATE 4-DEOXY-4-FORMAMIDO-L-ARABINOSE TRANSFERASE-RELATED"/>
    <property type="match status" value="1"/>
</dbReference>
<reference evidence="3 5" key="1">
    <citation type="journal article" date="2014" name="ISME J.">
        <title>Trehalose/2-sulfotrehalose biosynthesis and glycine-betaine uptake are widely spread mechanisms for osmoadaptation in the Halobacteriales.</title>
        <authorList>
            <person name="Youssef N.H."/>
            <person name="Savage-Ashlock K.N."/>
            <person name="McCully A.L."/>
            <person name="Luedtke B."/>
            <person name="Shaw E.I."/>
            <person name="Hoff W.D."/>
            <person name="Elshahed M.S."/>
        </authorList>
    </citation>
    <scope>NUCLEOTIDE SEQUENCE [LARGE SCALE GENOMIC DNA]</scope>
    <source>
        <strain evidence="3 5">DX253</strain>
    </source>
</reference>
<dbReference type="InterPro" id="IPR050256">
    <property type="entry name" value="Glycosyltransferase_2"/>
</dbReference>
<dbReference type="EMBL" id="FRAN01000004">
    <property type="protein sequence ID" value="SHL05823.1"/>
    <property type="molecule type" value="Genomic_DNA"/>
</dbReference>
<keyword evidence="3" id="KW-0808">Transferase</keyword>
<evidence type="ECO:0000313" key="6">
    <source>
        <dbReference type="Proteomes" id="UP000184203"/>
    </source>
</evidence>
<dbReference type="PANTHER" id="PTHR48090:SF7">
    <property type="entry name" value="RFBJ PROTEIN"/>
    <property type="match status" value="1"/>
</dbReference>
<dbReference type="Pfam" id="PF00535">
    <property type="entry name" value="Glycos_transf_2"/>
    <property type="match status" value="1"/>
</dbReference>
<dbReference type="InterPro" id="IPR029044">
    <property type="entry name" value="Nucleotide-diphossugar_trans"/>
</dbReference>
<evidence type="ECO:0000313" key="3">
    <source>
        <dbReference type="EMBL" id="EFW90112.1"/>
    </source>
</evidence>
<dbReference type="eggNOG" id="arCOG00894">
    <property type="taxonomic scope" value="Archaea"/>
</dbReference>
<evidence type="ECO:0000256" key="1">
    <source>
        <dbReference type="SAM" id="Phobius"/>
    </source>
</evidence>
<dbReference type="EMBL" id="AEMG01000029">
    <property type="protein sequence ID" value="EFW90112.1"/>
    <property type="molecule type" value="Genomic_DNA"/>
</dbReference>
<dbReference type="SUPFAM" id="SSF53448">
    <property type="entry name" value="Nucleotide-diphospho-sugar transferases"/>
    <property type="match status" value="1"/>
</dbReference>
<keyword evidence="1" id="KW-0812">Transmembrane</keyword>
<organism evidence="3 5">
    <name type="scientific">Haladaptatus paucihalophilus DX253</name>
    <dbReference type="NCBI Taxonomy" id="797209"/>
    <lineage>
        <taxon>Archaea</taxon>
        <taxon>Methanobacteriati</taxon>
        <taxon>Methanobacteriota</taxon>
        <taxon>Stenosarchaea group</taxon>
        <taxon>Halobacteria</taxon>
        <taxon>Halobacteriales</taxon>
        <taxon>Haladaptataceae</taxon>
        <taxon>Haladaptatus</taxon>
    </lineage>
</organism>
<dbReference type="InterPro" id="IPR001173">
    <property type="entry name" value="Glyco_trans_2-like"/>
</dbReference>
<keyword evidence="1" id="KW-0472">Membrane</keyword>
<keyword evidence="1" id="KW-1133">Transmembrane helix</keyword>
<proteinExistence type="predicted"/>
<dbReference type="CDD" id="cd04179">
    <property type="entry name" value="DPM_DPG-synthase_like"/>
    <property type="match status" value="1"/>
</dbReference>
<gene>
    <name evidence="4" type="ORF">SAMN05444342_2875</name>
    <name evidence="3" type="ORF">ZOD2009_21002</name>
</gene>
<dbReference type="GO" id="GO:0016757">
    <property type="term" value="F:glycosyltransferase activity"/>
    <property type="evidence" value="ECO:0007669"/>
    <property type="project" value="UniProtKB-KW"/>
</dbReference>
<feature type="domain" description="Glycosyltransferase 2-like" evidence="2">
    <location>
        <begin position="31"/>
        <end position="189"/>
    </location>
</feature>
<dbReference type="AlphaFoldDB" id="E7QZJ1"/>
<dbReference type="Gene3D" id="3.90.550.10">
    <property type="entry name" value="Spore Coat Polysaccharide Biosynthesis Protein SpsA, Chain A"/>
    <property type="match status" value="1"/>
</dbReference>
<keyword evidence="3" id="KW-0328">Glycosyltransferase</keyword>
<reference evidence="4" key="2">
    <citation type="submission" date="2016-11" db="EMBL/GenBank/DDBJ databases">
        <authorList>
            <person name="Jaros S."/>
            <person name="Januszkiewicz K."/>
            <person name="Wedrychowicz H."/>
        </authorList>
    </citation>
    <scope>NUCLEOTIDE SEQUENCE [LARGE SCALE GENOMIC DNA]</scope>
    <source>
        <strain evidence="4">DX253</strain>
    </source>
</reference>
<evidence type="ECO:0000259" key="2">
    <source>
        <dbReference type="Pfam" id="PF00535"/>
    </source>
</evidence>
<dbReference type="STRING" id="797209.GCA_000376445_03240"/>
<feature type="transmembrane region" description="Helical" evidence="1">
    <location>
        <begin position="290"/>
        <end position="310"/>
    </location>
</feature>
<dbReference type="RefSeq" id="WP_007983235.1">
    <property type="nucleotide sequence ID" value="NZ_AEMG01000029.1"/>
</dbReference>
<dbReference type="Proteomes" id="UP000184203">
    <property type="component" value="Unassembled WGS sequence"/>
</dbReference>
<name>E7QZJ1_HALPU</name>